<dbReference type="InParanoid" id="A0A4W6G7J8"/>
<gene>
    <name evidence="12" type="primary">TMED9</name>
</gene>
<dbReference type="GO" id="GO:0005789">
    <property type="term" value="C:endoplasmic reticulum membrane"/>
    <property type="evidence" value="ECO:0007669"/>
    <property type="project" value="UniProtKB-SubCell"/>
</dbReference>
<keyword evidence="5" id="KW-0256">Endoplasmic reticulum</keyword>
<feature type="transmembrane region" description="Helical" evidence="10">
    <location>
        <begin position="194"/>
        <end position="213"/>
    </location>
</feature>
<keyword evidence="7 10" id="KW-0472">Membrane</keyword>
<evidence type="ECO:0000256" key="6">
    <source>
        <dbReference type="ARBA" id="ARBA00022989"/>
    </source>
</evidence>
<keyword evidence="9" id="KW-0175">Coiled coil</keyword>
<dbReference type="Proteomes" id="UP000314980">
    <property type="component" value="Unassembled WGS sequence"/>
</dbReference>
<feature type="coiled-coil region" evidence="9">
    <location>
        <begin position="146"/>
        <end position="173"/>
    </location>
</feature>
<evidence type="ECO:0000256" key="8">
    <source>
        <dbReference type="RuleBase" id="RU003827"/>
    </source>
</evidence>
<evidence type="ECO:0000259" key="11">
    <source>
        <dbReference type="PROSITE" id="PS50866"/>
    </source>
</evidence>
<keyword evidence="13" id="KW-1185">Reference proteome</keyword>
<evidence type="ECO:0000313" key="13">
    <source>
        <dbReference type="Proteomes" id="UP000314980"/>
    </source>
</evidence>
<feature type="domain" description="GOLD" evidence="11">
    <location>
        <begin position="41"/>
        <end position="137"/>
    </location>
</feature>
<keyword evidence="3 8" id="KW-0812">Transmembrane</keyword>
<dbReference type="AlphaFoldDB" id="A0A4W6G7J8"/>
<dbReference type="SMART" id="SM01190">
    <property type="entry name" value="EMP24_GP25L"/>
    <property type="match status" value="1"/>
</dbReference>
<dbReference type="PANTHER" id="PTHR22811">
    <property type="entry name" value="TRANSMEMBRANE EMP24 DOMAIN-CONTAINING PROTEIN"/>
    <property type="match status" value="1"/>
</dbReference>
<sequence>MAASPRNLVNSLRPFEGLTAAADGAHGSAWWSFTDIYWFTDRTTAERSKQETSGNFRTQVYDEQRDEHLSPAQDLRTLVVVKDADDELVLSRSFGSDGKFIFTSRKAGGHQVCLRSDSSHLPLSTGRMLTVHLDIKVGERTNNYTKIAAEDKLTELQLRIRQLAEQVQQIQREQVYQRIREEYFREVTHSTNMWIFWWPVLRSLYVVGMIMWLTKSW</sequence>
<keyword evidence="4" id="KW-0732">Signal</keyword>
<organism evidence="12 13">
    <name type="scientific">Lates calcarifer</name>
    <name type="common">Barramundi</name>
    <name type="synonym">Holocentrus calcarifer</name>
    <dbReference type="NCBI Taxonomy" id="8187"/>
    <lineage>
        <taxon>Eukaryota</taxon>
        <taxon>Metazoa</taxon>
        <taxon>Chordata</taxon>
        <taxon>Craniata</taxon>
        <taxon>Vertebrata</taxon>
        <taxon>Euteleostomi</taxon>
        <taxon>Actinopterygii</taxon>
        <taxon>Neopterygii</taxon>
        <taxon>Teleostei</taxon>
        <taxon>Neoteleostei</taxon>
        <taxon>Acanthomorphata</taxon>
        <taxon>Carangaria</taxon>
        <taxon>Carangaria incertae sedis</taxon>
        <taxon>Centropomidae</taxon>
        <taxon>Lates</taxon>
    </lineage>
</organism>
<evidence type="ECO:0000256" key="9">
    <source>
        <dbReference type="SAM" id="Coils"/>
    </source>
</evidence>
<evidence type="ECO:0000256" key="1">
    <source>
        <dbReference type="ARBA" id="ARBA00004115"/>
    </source>
</evidence>
<dbReference type="Pfam" id="PF01105">
    <property type="entry name" value="EMP24_GP25L"/>
    <property type="match status" value="1"/>
</dbReference>
<evidence type="ECO:0000256" key="3">
    <source>
        <dbReference type="ARBA" id="ARBA00022692"/>
    </source>
</evidence>
<dbReference type="Ensembl" id="ENSLCAT00010060340.1">
    <property type="protein sequence ID" value="ENSLCAP00010058738.1"/>
    <property type="gene ID" value="ENSLCAG00010027386.1"/>
</dbReference>
<dbReference type="InterPro" id="IPR009038">
    <property type="entry name" value="GOLD_dom"/>
</dbReference>
<evidence type="ECO:0000256" key="10">
    <source>
        <dbReference type="SAM" id="Phobius"/>
    </source>
</evidence>
<accession>A0A4W6G7J8</accession>
<reference evidence="12" key="3">
    <citation type="submission" date="2025-09" db="UniProtKB">
        <authorList>
            <consortium name="Ensembl"/>
        </authorList>
    </citation>
    <scope>IDENTIFICATION</scope>
</reference>
<evidence type="ECO:0000256" key="4">
    <source>
        <dbReference type="ARBA" id="ARBA00022729"/>
    </source>
</evidence>
<name>A0A4W6G7J8_LATCA</name>
<reference evidence="13" key="1">
    <citation type="submission" date="2015-09" db="EMBL/GenBank/DDBJ databases">
        <authorList>
            <person name="Sai Rama Sridatta P."/>
        </authorList>
    </citation>
    <scope>NUCLEOTIDE SEQUENCE [LARGE SCALE GENOMIC DNA]</scope>
</reference>
<dbReference type="STRING" id="8187.ENSLCAP00010058738"/>
<comment type="subcellular location">
    <subcellularLocation>
        <location evidence="1">Endoplasmic reticulum membrane</location>
        <topology evidence="1">Single-pass type I membrane protein</topology>
    </subcellularLocation>
    <subcellularLocation>
        <location evidence="8">Membrane</location>
        <topology evidence="8">Single-pass type I membrane protein</topology>
    </subcellularLocation>
</comment>
<evidence type="ECO:0000313" key="12">
    <source>
        <dbReference type="Ensembl" id="ENSLCAP00010058738.1"/>
    </source>
</evidence>
<proteinExistence type="inferred from homology"/>
<dbReference type="GeneTree" id="ENSGT00940000159747"/>
<comment type="similarity">
    <text evidence="2 8">Belongs to the EMP24/GP25L family.</text>
</comment>
<protein>
    <submittedName>
        <fullName evidence="12">Transmembrane p24 trafficking protein 9</fullName>
    </submittedName>
</protein>
<reference evidence="12" key="2">
    <citation type="submission" date="2025-08" db="UniProtKB">
        <authorList>
            <consortium name="Ensembl"/>
        </authorList>
    </citation>
    <scope>IDENTIFICATION</scope>
</reference>
<evidence type="ECO:0000256" key="5">
    <source>
        <dbReference type="ARBA" id="ARBA00022824"/>
    </source>
</evidence>
<dbReference type="InterPro" id="IPR015720">
    <property type="entry name" value="Emp24-like"/>
</dbReference>
<keyword evidence="6 10" id="KW-1133">Transmembrane helix</keyword>
<dbReference type="PROSITE" id="PS50866">
    <property type="entry name" value="GOLD"/>
    <property type="match status" value="1"/>
</dbReference>
<evidence type="ECO:0000256" key="7">
    <source>
        <dbReference type="ARBA" id="ARBA00023136"/>
    </source>
</evidence>
<evidence type="ECO:0000256" key="2">
    <source>
        <dbReference type="ARBA" id="ARBA00007104"/>
    </source>
</evidence>